<dbReference type="Proteomes" id="UP000316426">
    <property type="component" value="Chromosome"/>
</dbReference>
<dbReference type="PANTHER" id="PTHR21666:SF270">
    <property type="entry name" value="MUREIN HYDROLASE ACTIVATOR ENVC"/>
    <property type="match status" value="1"/>
</dbReference>
<dbReference type="GO" id="GO:0004222">
    <property type="term" value="F:metalloendopeptidase activity"/>
    <property type="evidence" value="ECO:0007669"/>
    <property type="project" value="TreeGrafter"/>
</dbReference>
<dbReference type="AlphaFoldDB" id="A0A518K7R0"/>
<evidence type="ECO:0000259" key="3">
    <source>
        <dbReference type="Pfam" id="PF01551"/>
    </source>
</evidence>
<protein>
    <submittedName>
        <fullName evidence="4">Murein hydrolase activator EnvC</fullName>
    </submittedName>
</protein>
<organism evidence="4 5">
    <name type="scientific">Botrimarina mediterranea</name>
    <dbReference type="NCBI Taxonomy" id="2528022"/>
    <lineage>
        <taxon>Bacteria</taxon>
        <taxon>Pseudomonadati</taxon>
        <taxon>Planctomycetota</taxon>
        <taxon>Planctomycetia</taxon>
        <taxon>Pirellulales</taxon>
        <taxon>Lacipirellulaceae</taxon>
        <taxon>Botrimarina</taxon>
    </lineage>
</organism>
<sequence precursor="true">MQLRSIKQLKFAYPFATLVTLLAAGTQGAGAQTQLVWPMGGTPFHDWVIGNYVDIDTRPIARGDYRGGKLTYDGHDALDIGLAHFRAMEEGVDVYAAKSGTITSANDGAYDRWSAMNPAPPGEAGNLVVIDHGNGLTTLYGHLKKDSVAVNVGDIVAAGQVIGQVGSSGQSTGPHLHFTVRQNGKAVETFESPDEWWDNPLPYTGDVAGVLDSGVASEWPTQAEIEYGVVHEAFLASDGSTGRLAVMWNYVHGVSEGSQVNVVFRRPDGGIHANYAWIQDRTLGVGYWQHGTVISGSQVGTWNAELRVNGIVISNKQFLLAPAIPEPVSITLVGTISILFSCLASGRFRRLNDRRSCF</sequence>
<accession>A0A518K7R0</accession>
<dbReference type="InterPro" id="IPR050570">
    <property type="entry name" value="Cell_wall_metabolism_enzyme"/>
</dbReference>
<evidence type="ECO:0000256" key="1">
    <source>
        <dbReference type="SAM" id="Phobius"/>
    </source>
</evidence>
<feature type="domain" description="M23ase beta-sheet core" evidence="3">
    <location>
        <begin position="87"/>
        <end position="188"/>
    </location>
</feature>
<reference evidence="4 5" key="1">
    <citation type="submission" date="2019-02" db="EMBL/GenBank/DDBJ databases">
        <title>Deep-cultivation of Planctomycetes and their phenomic and genomic characterization uncovers novel biology.</title>
        <authorList>
            <person name="Wiegand S."/>
            <person name="Jogler M."/>
            <person name="Boedeker C."/>
            <person name="Pinto D."/>
            <person name="Vollmers J."/>
            <person name="Rivas-Marin E."/>
            <person name="Kohn T."/>
            <person name="Peeters S.H."/>
            <person name="Heuer A."/>
            <person name="Rast P."/>
            <person name="Oberbeckmann S."/>
            <person name="Bunk B."/>
            <person name="Jeske O."/>
            <person name="Meyerdierks A."/>
            <person name="Storesund J.E."/>
            <person name="Kallscheuer N."/>
            <person name="Luecker S."/>
            <person name="Lage O.M."/>
            <person name="Pohl T."/>
            <person name="Merkel B.J."/>
            <person name="Hornburger P."/>
            <person name="Mueller R.-W."/>
            <person name="Bruemmer F."/>
            <person name="Labrenz M."/>
            <person name="Spormann A.M."/>
            <person name="Op den Camp H."/>
            <person name="Overmann J."/>
            <person name="Amann R."/>
            <person name="Jetten M.S.M."/>
            <person name="Mascher T."/>
            <person name="Medema M.H."/>
            <person name="Devos D.P."/>
            <person name="Kaster A.-K."/>
            <person name="Ovreas L."/>
            <person name="Rohde M."/>
            <person name="Galperin M.Y."/>
            <person name="Jogler C."/>
        </authorList>
    </citation>
    <scope>NUCLEOTIDE SEQUENCE [LARGE SCALE GENOMIC DNA]</scope>
    <source>
        <strain evidence="4 5">Spa11</strain>
    </source>
</reference>
<gene>
    <name evidence="4" type="primary">envC</name>
    <name evidence="4" type="ORF">Spa11_20320</name>
</gene>
<feature type="chain" id="PRO_5021995864" evidence="2">
    <location>
        <begin position="32"/>
        <end position="358"/>
    </location>
</feature>
<evidence type="ECO:0000256" key="2">
    <source>
        <dbReference type="SAM" id="SignalP"/>
    </source>
</evidence>
<dbReference type="EMBL" id="CP036349">
    <property type="protein sequence ID" value="QDV73833.1"/>
    <property type="molecule type" value="Genomic_DNA"/>
</dbReference>
<dbReference type="RefSeq" id="WP_145111505.1">
    <property type="nucleotide sequence ID" value="NZ_CP036349.1"/>
</dbReference>
<keyword evidence="1" id="KW-0812">Transmembrane</keyword>
<keyword evidence="4" id="KW-0378">Hydrolase</keyword>
<evidence type="ECO:0000313" key="5">
    <source>
        <dbReference type="Proteomes" id="UP000316426"/>
    </source>
</evidence>
<name>A0A518K7R0_9BACT</name>
<keyword evidence="1" id="KW-0472">Membrane</keyword>
<keyword evidence="5" id="KW-1185">Reference proteome</keyword>
<dbReference type="CDD" id="cd12797">
    <property type="entry name" value="M23_peptidase"/>
    <property type="match status" value="1"/>
</dbReference>
<feature type="transmembrane region" description="Helical" evidence="1">
    <location>
        <begin position="328"/>
        <end position="346"/>
    </location>
</feature>
<keyword evidence="2" id="KW-0732">Signal</keyword>
<proteinExistence type="predicted"/>
<dbReference type="InterPro" id="IPR011055">
    <property type="entry name" value="Dup_hybrid_motif"/>
</dbReference>
<keyword evidence="1" id="KW-1133">Transmembrane helix</keyword>
<feature type="signal peptide" evidence="2">
    <location>
        <begin position="1"/>
        <end position="31"/>
    </location>
</feature>
<dbReference type="Gene3D" id="2.70.70.10">
    <property type="entry name" value="Glucose Permease (Domain IIA)"/>
    <property type="match status" value="1"/>
</dbReference>
<dbReference type="InterPro" id="IPR016047">
    <property type="entry name" value="M23ase_b-sheet_dom"/>
</dbReference>
<dbReference type="KEGG" id="bmei:Spa11_20320"/>
<dbReference type="Pfam" id="PF01551">
    <property type="entry name" value="Peptidase_M23"/>
    <property type="match status" value="1"/>
</dbReference>
<dbReference type="PANTHER" id="PTHR21666">
    <property type="entry name" value="PEPTIDASE-RELATED"/>
    <property type="match status" value="1"/>
</dbReference>
<dbReference type="SUPFAM" id="SSF51261">
    <property type="entry name" value="Duplicated hybrid motif"/>
    <property type="match status" value="1"/>
</dbReference>
<evidence type="ECO:0000313" key="4">
    <source>
        <dbReference type="EMBL" id="QDV73833.1"/>
    </source>
</evidence>